<dbReference type="CDD" id="cd01575">
    <property type="entry name" value="PBP1_GntR"/>
    <property type="match status" value="1"/>
</dbReference>
<keyword evidence="2" id="KW-0238">DNA-binding</keyword>
<dbReference type="InterPro" id="IPR028082">
    <property type="entry name" value="Peripla_BP_I"/>
</dbReference>
<dbReference type="GO" id="GO:0003700">
    <property type="term" value="F:DNA-binding transcription factor activity"/>
    <property type="evidence" value="ECO:0007669"/>
    <property type="project" value="TreeGrafter"/>
</dbReference>
<evidence type="ECO:0000256" key="1">
    <source>
        <dbReference type="ARBA" id="ARBA00023015"/>
    </source>
</evidence>
<keyword evidence="6" id="KW-1185">Reference proteome</keyword>
<dbReference type="InterPro" id="IPR046335">
    <property type="entry name" value="LacI/GalR-like_sensor"/>
</dbReference>
<gene>
    <name evidence="5" type="ORF">GGI59_004376</name>
</gene>
<dbReference type="InterPro" id="IPR010982">
    <property type="entry name" value="Lambda_DNA-bd_dom_sf"/>
</dbReference>
<dbReference type="CDD" id="cd01392">
    <property type="entry name" value="HTH_LacI"/>
    <property type="match status" value="1"/>
</dbReference>
<comment type="caution">
    <text evidence="5">The sequence shown here is derived from an EMBL/GenBank/DDBJ whole genome shotgun (WGS) entry which is preliminary data.</text>
</comment>
<proteinExistence type="predicted"/>
<organism evidence="5 6">
    <name type="scientific">Rhizobium lentis</name>
    <dbReference type="NCBI Taxonomy" id="1138194"/>
    <lineage>
        <taxon>Bacteria</taxon>
        <taxon>Pseudomonadati</taxon>
        <taxon>Pseudomonadota</taxon>
        <taxon>Alphaproteobacteria</taxon>
        <taxon>Hyphomicrobiales</taxon>
        <taxon>Rhizobiaceae</taxon>
        <taxon>Rhizobium/Agrobacterium group</taxon>
        <taxon>Rhizobium</taxon>
    </lineage>
</organism>
<protein>
    <submittedName>
        <fullName evidence="5">LacI family gluconate utilization system Gnt-I transcriptional repressor</fullName>
    </submittedName>
</protein>
<dbReference type="PANTHER" id="PTHR30146:SF33">
    <property type="entry name" value="TRANSCRIPTIONAL REGULATOR"/>
    <property type="match status" value="1"/>
</dbReference>
<dbReference type="AlphaFoldDB" id="A0A7W8XGZ0"/>
<dbReference type="GO" id="GO:0000976">
    <property type="term" value="F:transcription cis-regulatory region binding"/>
    <property type="evidence" value="ECO:0007669"/>
    <property type="project" value="TreeGrafter"/>
</dbReference>
<dbReference type="Gene3D" id="1.10.260.40">
    <property type="entry name" value="lambda repressor-like DNA-binding domains"/>
    <property type="match status" value="1"/>
</dbReference>
<dbReference type="InterPro" id="IPR000843">
    <property type="entry name" value="HTH_LacI"/>
</dbReference>
<evidence type="ECO:0000259" key="4">
    <source>
        <dbReference type="PROSITE" id="PS50932"/>
    </source>
</evidence>
<keyword evidence="1" id="KW-0805">Transcription regulation</keyword>
<sequence>MKAEPVKDEDESKGRRLKGVDAQKLTMAEVAKYVGVSAMTVSRAFRQDASVSEETRKRIMEAVDALGYVLDLSAGSLSSRRSGFIAALVPSINNSNFSDTARGITDALENTGLQLLLGYTDYSAEKEEKLIEAMLRRRPEGIILTGGSHTDRARRMLDKAGIPVVETWEIPEEPINHVVGFSNSEAMSLLVRALASQGYRRFGYIGGTTARDTRGSQRRSGFLKTVEELGLGPGRAISFGVPPITMEQGGQAVVSLLERWPDTEVVLCVSDLSAFGAIMECKRRGMRVPEDIAIAGFGDYEISSICHPSITTINVDCYGIGRQAAAKLLDAMQAGGEATGDEITLTGYRVVLRESTERGAR</sequence>
<dbReference type="SUPFAM" id="SSF53822">
    <property type="entry name" value="Periplasmic binding protein-like I"/>
    <property type="match status" value="1"/>
</dbReference>
<evidence type="ECO:0000256" key="3">
    <source>
        <dbReference type="ARBA" id="ARBA00023163"/>
    </source>
</evidence>
<evidence type="ECO:0000256" key="2">
    <source>
        <dbReference type="ARBA" id="ARBA00023125"/>
    </source>
</evidence>
<name>A0A7W8XGZ0_9HYPH</name>
<dbReference type="EMBL" id="JACHBC010000009">
    <property type="protein sequence ID" value="MBB5562687.1"/>
    <property type="molecule type" value="Genomic_DNA"/>
</dbReference>
<dbReference type="SMART" id="SM00354">
    <property type="entry name" value="HTH_LACI"/>
    <property type="match status" value="1"/>
</dbReference>
<dbReference type="PANTHER" id="PTHR30146">
    <property type="entry name" value="LACI-RELATED TRANSCRIPTIONAL REPRESSOR"/>
    <property type="match status" value="1"/>
</dbReference>
<dbReference type="PROSITE" id="PS50932">
    <property type="entry name" value="HTH_LACI_2"/>
    <property type="match status" value="1"/>
</dbReference>
<dbReference type="Pfam" id="PF00356">
    <property type="entry name" value="LacI"/>
    <property type="match status" value="1"/>
</dbReference>
<dbReference type="Gene3D" id="3.40.50.2300">
    <property type="match status" value="2"/>
</dbReference>
<dbReference type="SUPFAM" id="SSF47413">
    <property type="entry name" value="lambda repressor-like DNA-binding domains"/>
    <property type="match status" value="1"/>
</dbReference>
<evidence type="ECO:0000313" key="5">
    <source>
        <dbReference type="EMBL" id="MBB5562687.1"/>
    </source>
</evidence>
<evidence type="ECO:0000313" key="6">
    <source>
        <dbReference type="Proteomes" id="UP000528824"/>
    </source>
</evidence>
<keyword evidence="3" id="KW-0804">Transcription</keyword>
<accession>A0A7W8XGZ0</accession>
<dbReference type="Proteomes" id="UP000528824">
    <property type="component" value="Unassembled WGS sequence"/>
</dbReference>
<feature type="domain" description="HTH lacI-type" evidence="4">
    <location>
        <begin position="25"/>
        <end position="79"/>
    </location>
</feature>
<reference evidence="5 6" key="1">
    <citation type="submission" date="2020-08" db="EMBL/GenBank/DDBJ databases">
        <title>Genomic Encyclopedia of Type Strains, Phase IV (KMG-V): Genome sequencing to study the core and pangenomes of soil and plant-associated prokaryotes.</title>
        <authorList>
            <person name="Whitman W."/>
        </authorList>
    </citation>
    <scope>NUCLEOTIDE SEQUENCE [LARGE SCALE GENOMIC DNA]</scope>
    <source>
        <strain evidence="5 6">SEMIA 4034</strain>
    </source>
</reference>
<dbReference type="Pfam" id="PF13377">
    <property type="entry name" value="Peripla_BP_3"/>
    <property type="match status" value="1"/>
</dbReference>